<reference evidence="1 2" key="1">
    <citation type="submission" date="2020-03" db="EMBL/GenBank/DDBJ databases">
        <title>Two novel Motilibacter sp.</title>
        <authorList>
            <person name="Liu S."/>
        </authorList>
    </citation>
    <scope>NUCLEOTIDE SEQUENCE [LARGE SCALE GENOMIC DNA]</scope>
    <source>
        <strain evidence="1 2">E257</strain>
    </source>
</reference>
<dbReference type="RefSeq" id="WP_166280647.1">
    <property type="nucleotide sequence ID" value="NZ_JAANNP010000003.1"/>
</dbReference>
<dbReference type="Proteomes" id="UP000800981">
    <property type="component" value="Unassembled WGS sequence"/>
</dbReference>
<evidence type="ECO:0000313" key="2">
    <source>
        <dbReference type="Proteomes" id="UP000800981"/>
    </source>
</evidence>
<protein>
    <submittedName>
        <fullName evidence="1">Uncharacterized protein</fullName>
    </submittedName>
</protein>
<keyword evidence="2" id="KW-1185">Reference proteome</keyword>
<sequence>MTTVSLSTVTMRPLHLLDCAECGGPRAFEAPPCGEGHTDCPDLACTDCGSAVVVGLTDPAPDPAPSAARFRARTAVPLPTDETAARWSTLPRTA</sequence>
<accession>A0ABX0GSP1</accession>
<dbReference type="EMBL" id="JAANNP010000003">
    <property type="protein sequence ID" value="NHC13894.1"/>
    <property type="molecule type" value="Genomic_DNA"/>
</dbReference>
<organism evidence="1 2">
    <name type="scientific">Motilibacter deserti</name>
    <dbReference type="NCBI Taxonomy" id="2714956"/>
    <lineage>
        <taxon>Bacteria</taxon>
        <taxon>Bacillati</taxon>
        <taxon>Actinomycetota</taxon>
        <taxon>Actinomycetes</taxon>
        <taxon>Motilibacterales</taxon>
        <taxon>Motilibacteraceae</taxon>
        <taxon>Motilibacter</taxon>
    </lineage>
</organism>
<name>A0ABX0GSP1_9ACTN</name>
<proteinExistence type="predicted"/>
<gene>
    <name evidence="1" type="ORF">G9H71_08875</name>
</gene>
<evidence type="ECO:0000313" key="1">
    <source>
        <dbReference type="EMBL" id="NHC13894.1"/>
    </source>
</evidence>
<comment type="caution">
    <text evidence="1">The sequence shown here is derived from an EMBL/GenBank/DDBJ whole genome shotgun (WGS) entry which is preliminary data.</text>
</comment>